<dbReference type="Proteomes" id="UP001320420">
    <property type="component" value="Unassembled WGS sequence"/>
</dbReference>
<dbReference type="AlphaFoldDB" id="A0AAN9UT13"/>
<evidence type="ECO:0000256" key="1">
    <source>
        <dbReference type="ARBA" id="ARBA00023002"/>
    </source>
</evidence>
<dbReference type="PANTHER" id="PTHR10366:SF562">
    <property type="entry name" value="ALDEHYDE REDUCTASE II (AFU_ORTHOLOGUE AFUA_1G11360)"/>
    <property type="match status" value="1"/>
</dbReference>
<gene>
    <name evidence="3" type="ORF">SLS62_002998</name>
</gene>
<keyword evidence="4" id="KW-1185">Reference proteome</keyword>
<dbReference type="PANTHER" id="PTHR10366">
    <property type="entry name" value="NAD DEPENDENT EPIMERASE/DEHYDRATASE"/>
    <property type="match status" value="1"/>
</dbReference>
<organism evidence="3 4">
    <name type="scientific">Diatrype stigma</name>
    <dbReference type="NCBI Taxonomy" id="117547"/>
    <lineage>
        <taxon>Eukaryota</taxon>
        <taxon>Fungi</taxon>
        <taxon>Dikarya</taxon>
        <taxon>Ascomycota</taxon>
        <taxon>Pezizomycotina</taxon>
        <taxon>Sordariomycetes</taxon>
        <taxon>Xylariomycetidae</taxon>
        <taxon>Xylariales</taxon>
        <taxon>Diatrypaceae</taxon>
        <taxon>Diatrype</taxon>
    </lineage>
</organism>
<dbReference type="EMBL" id="JAKJXP020000016">
    <property type="protein sequence ID" value="KAK7754914.1"/>
    <property type="molecule type" value="Genomic_DNA"/>
</dbReference>
<comment type="caution">
    <text evidence="3">The sequence shown here is derived from an EMBL/GenBank/DDBJ whole genome shotgun (WGS) entry which is preliminary data.</text>
</comment>
<protein>
    <submittedName>
        <fullName evidence="3">Uncharacterized protein</fullName>
    </submittedName>
</protein>
<dbReference type="GO" id="GO:0016616">
    <property type="term" value="F:oxidoreductase activity, acting on the CH-OH group of donors, NAD or NADP as acceptor"/>
    <property type="evidence" value="ECO:0007669"/>
    <property type="project" value="TreeGrafter"/>
</dbReference>
<evidence type="ECO:0000256" key="2">
    <source>
        <dbReference type="ARBA" id="ARBA00023445"/>
    </source>
</evidence>
<dbReference type="InterPro" id="IPR036291">
    <property type="entry name" value="NAD(P)-bd_dom_sf"/>
</dbReference>
<evidence type="ECO:0000313" key="4">
    <source>
        <dbReference type="Proteomes" id="UP001320420"/>
    </source>
</evidence>
<keyword evidence="1" id="KW-0560">Oxidoreductase</keyword>
<reference evidence="3 4" key="1">
    <citation type="submission" date="2024-02" db="EMBL/GenBank/DDBJ databases">
        <title>De novo assembly and annotation of 12 fungi associated with fruit tree decline syndrome in Ontario, Canada.</title>
        <authorList>
            <person name="Sulman M."/>
            <person name="Ellouze W."/>
            <person name="Ilyukhin E."/>
        </authorList>
    </citation>
    <scope>NUCLEOTIDE SEQUENCE [LARGE SCALE GENOMIC DNA]</scope>
    <source>
        <strain evidence="3 4">M11/M66-122</strain>
    </source>
</reference>
<dbReference type="SUPFAM" id="SSF51735">
    <property type="entry name" value="NAD(P)-binding Rossmann-fold domains"/>
    <property type="match status" value="1"/>
</dbReference>
<comment type="similarity">
    <text evidence="2">Belongs to the NAD(P)-dependent epimerase/dehydratase family. Dihydroflavonol-4-reductase subfamily.</text>
</comment>
<accession>A0AAN9UT13</accession>
<dbReference type="InterPro" id="IPR050425">
    <property type="entry name" value="NAD(P)_dehydrat-like"/>
</dbReference>
<sequence length="239" mass="25948">MNEVVPGAIKATVNALATAAKEPSVKRFVLTSSSSAALVPKPNDPVTVTVDTWNDEVVAAAYADPPPSQGYIAYAASKTLSEREAWKFMREKKPAFTFNAVLPNMNLGVNLDPVNQAYTSTSAFLVALFKGNSAPLASMPAQNFVDVQDDALLHVAAAIHPGVASERIFAFAEPVNGDKLLAILRKLYPDRSFPANFQSDQDLSDIVPRKRAEELLRDMGKDGWTSLEESVRRNTKDLV</sequence>
<dbReference type="Gene3D" id="3.40.50.720">
    <property type="entry name" value="NAD(P)-binding Rossmann-like Domain"/>
    <property type="match status" value="1"/>
</dbReference>
<proteinExistence type="inferred from homology"/>
<name>A0AAN9UT13_9PEZI</name>
<evidence type="ECO:0000313" key="3">
    <source>
        <dbReference type="EMBL" id="KAK7754914.1"/>
    </source>
</evidence>